<keyword evidence="2" id="KW-1185">Reference proteome</keyword>
<comment type="caution">
    <text evidence="1">The sequence shown here is derived from an EMBL/GenBank/DDBJ whole genome shotgun (WGS) entry which is preliminary data.</text>
</comment>
<gene>
    <name evidence="1" type="ORF">FJV41_01715</name>
</gene>
<protein>
    <submittedName>
        <fullName evidence="1">Uncharacterized protein</fullName>
    </submittedName>
</protein>
<dbReference type="OrthoDB" id="5513600at2"/>
<evidence type="ECO:0000313" key="1">
    <source>
        <dbReference type="EMBL" id="TQF17712.1"/>
    </source>
</evidence>
<dbReference type="RefSeq" id="WP_141640616.1">
    <property type="nucleotide sequence ID" value="NZ_VIFM01000004.1"/>
</dbReference>
<dbReference type="Proteomes" id="UP000315369">
    <property type="component" value="Unassembled WGS sequence"/>
</dbReference>
<proteinExistence type="predicted"/>
<organism evidence="1 2">
    <name type="scientific">Myxococcus llanfairpwllgwyngyllgogerychwyrndrobwllllantysiliogogogochensis</name>
    <dbReference type="NCBI Taxonomy" id="2590453"/>
    <lineage>
        <taxon>Bacteria</taxon>
        <taxon>Pseudomonadati</taxon>
        <taxon>Myxococcota</taxon>
        <taxon>Myxococcia</taxon>
        <taxon>Myxococcales</taxon>
        <taxon>Cystobacterineae</taxon>
        <taxon>Myxococcaceae</taxon>
        <taxon>Myxococcus</taxon>
    </lineage>
</organism>
<name>A0A540X906_9BACT</name>
<reference evidence="1 2" key="1">
    <citation type="submission" date="2019-06" db="EMBL/GenBank/DDBJ databases">
        <authorList>
            <person name="Livingstone P."/>
            <person name="Whitworth D."/>
        </authorList>
    </citation>
    <scope>NUCLEOTIDE SEQUENCE [LARGE SCALE GENOMIC DNA]</scope>
    <source>
        <strain evidence="1 2">AM401</strain>
    </source>
</reference>
<sequence length="261" mass="28061">MAVLLAAVLAQAPGPASLTLPHYRLHLRVDESVDADALRSLAGSGTVLWLSTRSNMLRDSTLEALKSFPEVYVQVRPPLLEAHARQLGRAPRVGLWVDSSTLDASGWHHRLGPRAVAVEVRGVLDVDVASRVADVRPSRVAWFPGPEDASLAGWGEFVQLPGAKLLGPIALGGRDVALGAWSWRSSASRVLLWTDAKGRALGGAVRRIRVREPLDEVTLVALFVQEPATELELEVGADPESLGYARAWVERLEAAVSGSAR</sequence>
<accession>A0A540X906</accession>
<evidence type="ECO:0000313" key="2">
    <source>
        <dbReference type="Proteomes" id="UP000315369"/>
    </source>
</evidence>
<dbReference type="AlphaFoldDB" id="A0A540X906"/>
<dbReference type="EMBL" id="VIFM01000004">
    <property type="protein sequence ID" value="TQF17712.1"/>
    <property type="molecule type" value="Genomic_DNA"/>
</dbReference>